<dbReference type="SUPFAM" id="SSF52943">
    <property type="entry name" value="ATP synthase (F1-ATPase), gamma subunit"/>
    <property type="match status" value="1"/>
</dbReference>
<evidence type="ECO:0000256" key="8">
    <source>
        <dbReference type="ARBA" id="ARBA00023196"/>
    </source>
</evidence>
<evidence type="ECO:0000313" key="13">
    <source>
        <dbReference type="Proteomes" id="UP000178529"/>
    </source>
</evidence>
<keyword evidence="10" id="KW-1003">Cell membrane</keyword>
<dbReference type="PANTHER" id="PTHR11693:SF22">
    <property type="entry name" value="ATP SYNTHASE SUBUNIT GAMMA, MITOCHONDRIAL"/>
    <property type="match status" value="1"/>
</dbReference>
<keyword evidence="8 10" id="KW-0139">CF(1)</keyword>
<evidence type="ECO:0000256" key="11">
    <source>
        <dbReference type="SAM" id="Coils"/>
    </source>
</evidence>
<evidence type="ECO:0000313" key="12">
    <source>
        <dbReference type="EMBL" id="OHA68096.1"/>
    </source>
</evidence>
<comment type="caution">
    <text evidence="12">The sequence shown here is derived from an EMBL/GenBank/DDBJ whole genome shotgun (WGS) entry which is preliminary data.</text>
</comment>
<dbReference type="AlphaFoldDB" id="A0A1G2R5J2"/>
<evidence type="ECO:0000256" key="1">
    <source>
        <dbReference type="ARBA" id="ARBA00003456"/>
    </source>
</evidence>
<dbReference type="EMBL" id="MHTY01000031">
    <property type="protein sequence ID" value="OHA68096.1"/>
    <property type="molecule type" value="Genomic_DNA"/>
</dbReference>
<dbReference type="InterPro" id="IPR035968">
    <property type="entry name" value="ATP_synth_F1_ATPase_gsu"/>
</dbReference>
<keyword evidence="4 10" id="KW-0813">Transport</keyword>
<keyword evidence="9 10" id="KW-0066">ATP synthesis</keyword>
<evidence type="ECO:0000256" key="10">
    <source>
        <dbReference type="HAMAP-Rule" id="MF_00815"/>
    </source>
</evidence>
<evidence type="ECO:0000256" key="6">
    <source>
        <dbReference type="ARBA" id="ARBA00023065"/>
    </source>
</evidence>
<protein>
    <recommendedName>
        <fullName evidence="10">ATP synthase gamma chain</fullName>
    </recommendedName>
    <alternativeName>
        <fullName evidence="10">ATP synthase F1 sector gamma subunit</fullName>
    </alternativeName>
    <alternativeName>
        <fullName evidence="10">F-ATPase gamma subunit</fullName>
    </alternativeName>
</protein>
<dbReference type="GO" id="GO:0005524">
    <property type="term" value="F:ATP binding"/>
    <property type="evidence" value="ECO:0007669"/>
    <property type="project" value="UniProtKB-UniRule"/>
</dbReference>
<dbReference type="Gene3D" id="3.40.1380.10">
    <property type="match status" value="1"/>
</dbReference>
<name>A0A1G2R5J2_9BACT</name>
<dbReference type="Gene3D" id="1.10.287.80">
    <property type="entry name" value="ATP synthase, gamma subunit, helix hairpin domain"/>
    <property type="match status" value="2"/>
</dbReference>
<evidence type="ECO:0000256" key="7">
    <source>
        <dbReference type="ARBA" id="ARBA00023136"/>
    </source>
</evidence>
<evidence type="ECO:0000256" key="2">
    <source>
        <dbReference type="ARBA" id="ARBA00004170"/>
    </source>
</evidence>
<dbReference type="Pfam" id="PF00231">
    <property type="entry name" value="ATP-synt"/>
    <property type="match status" value="1"/>
</dbReference>
<gene>
    <name evidence="10" type="primary">atpG</name>
    <name evidence="12" type="ORF">A3J68_00990</name>
</gene>
<comment type="function">
    <text evidence="1 10">Produces ATP from ADP in the presence of a proton gradient across the membrane. The gamma chain is believed to be important in regulating ATPase activity and the flow of protons through the CF(0) complex.</text>
</comment>
<dbReference type="PRINTS" id="PR00126">
    <property type="entry name" value="ATPASEGAMMA"/>
</dbReference>
<reference evidence="12 13" key="1">
    <citation type="journal article" date="2016" name="Nat. Commun.">
        <title>Thousands of microbial genomes shed light on interconnected biogeochemical processes in an aquifer system.</title>
        <authorList>
            <person name="Anantharaman K."/>
            <person name="Brown C.T."/>
            <person name="Hug L.A."/>
            <person name="Sharon I."/>
            <person name="Castelle C.J."/>
            <person name="Probst A.J."/>
            <person name="Thomas B.C."/>
            <person name="Singh A."/>
            <person name="Wilkins M.J."/>
            <person name="Karaoz U."/>
            <person name="Brodie E.L."/>
            <person name="Williams K.H."/>
            <person name="Hubbard S.S."/>
            <person name="Banfield J.F."/>
        </authorList>
    </citation>
    <scope>NUCLEOTIDE SEQUENCE [LARGE SCALE GENOMIC DNA]</scope>
</reference>
<dbReference type="HAMAP" id="MF_00815">
    <property type="entry name" value="ATP_synth_gamma_bact"/>
    <property type="match status" value="1"/>
</dbReference>
<dbReference type="CDD" id="cd12151">
    <property type="entry name" value="F1-ATPase_gamma"/>
    <property type="match status" value="1"/>
</dbReference>
<keyword evidence="7 10" id="KW-0472">Membrane</keyword>
<dbReference type="GO" id="GO:0042777">
    <property type="term" value="P:proton motive force-driven plasma membrane ATP synthesis"/>
    <property type="evidence" value="ECO:0007669"/>
    <property type="project" value="UniProtKB-UniRule"/>
</dbReference>
<evidence type="ECO:0000256" key="5">
    <source>
        <dbReference type="ARBA" id="ARBA00022781"/>
    </source>
</evidence>
<evidence type="ECO:0000256" key="9">
    <source>
        <dbReference type="ARBA" id="ARBA00023310"/>
    </source>
</evidence>
<dbReference type="InterPro" id="IPR000131">
    <property type="entry name" value="ATP_synth_F1_gsu"/>
</dbReference>
<sequence>MISKRQLKSKIQSTSNIKQMTGAMELVAATKMRKAQERALRSRPYASSALSLLSRIVALAQLQEQKGSLWEPRTEGKTCLVVVTSDKGLSGSFNNAVLRKSFQLYEEYVQQKEAVDIVAVGKKARDFFLNRKATVATSFLRFSDIITLDDTAPLANWILESYGKKTYKRVVFCSTHFVSSLVNRAETHEVLPLSSQELLRIAGNGVPEGSQQDSLLEPSSKEIFETLSKELVQALVLFLLFESNAAEHSSRMLAMKNANENAEDILESLTLQLNKARQSAITQELAEVTGAKEALTQE</sequence>
<organism evidence="12 13">
    <name type="scientific">Candidatus Wildermuthbacteria bacterium RIFCSPHIGHO2_02_FULL_48_16</name>
    <dbReference type="NCBI Taxonomy" id="1802453"/>
    <lineage>
        <taxon>Bacteria</taxon>
        <taxon>Candidatus Wildermuthiibacteriota</taxon>
    </lineage>
</organism>
<comment type="subcellular location">
    <subcellularLocation>
        <location evidence="10">Cell membrane</location>
        <topology evidence="10">Peripheral membrane protein</topology>
    </subcellularLocation>
    <subcellularLocation>
        <location evidence="2">Membrane</location>
        <topology evidence="2">Peripheral membrane protein</topology>
    </subcellularLocation>
</comment>
<proteinExistence type="inferred from homology"/>
<feature type="coiled-coil region" evidence="11">
    <location>
        <begin position="252"/>
        <end position="279"/>
    </location>
</feature>
<evidence type="ECO:0000256" key="4">
    <source>
        <dbReference type="ARBA" id="ARBA00022448"/>
    </source>
</evidence>
<dbReference type="PANTHER" id="PTHR11693">
    <property type="entry name" value="ATP SYNTHASE GAMMA CHAIN"/>
    <property type="match status" value="1"/>
</dbReference>
<comment type="similarity">
    <text evidence="3 10">Belongs to the ATPase gamma chain family.</text>
</comment>
<keyword evidence="6 10" id="KW-0406">Ion transport</keyword>
<comment type="subunit">
    <text evidence="10">F-type ATPases have 2 components, CF(1) - the catalytic core - and CF(0) - the membrane proton channel. CF(1) has five subunits: alpha(3), beta(3), gamma(1), delta(1), epsilon(1). CF(0) has three main subunits: a, b and c.</text>
</comment>
<keyword evidence="5 10" id="KW-0375">Hydrogen ion transport</keyword>
<dbReference type="GO" id="GO:0045259">
    <property type="term" value="C:proton-transporting ATP synthase complex"/>
    <property type="evidence" value="ECO:0007669"/>
    <property type="project" value="UniProtKB-KW"/>
</dbReference>
<dbReference type="Proteomes" id="UP000178529">
    <property type="component" value="Unassembled WGS sequence"/>
</dbReference>
<dbReference type="NCBIfam" id="TIGR01146">
    <property type="entry name" value="ATPsyn_F1gamma"/>
    <property type="match status" value="1"/>
</dbReference>
<dbReference type="GO" id="GO:0046933">
    <property type="term" value="F:proton-transporting ATP synthase activity, rotational mechanism"/>
    <property type="evidence" value="ECO:0007669"/>
    <property type="project" value="UniProtKB-UniRule"/>
</dbReference>
<evidence type="ECO:0000256" key="3">
    <source>
        <dbReference type="ARBA" id="ARBA00007681"/>
    </source>
</evidence>
<keyword evidence="11" id="KW-0175">Coiled coil</keyword>
<dbReference type="GO" id="GO:0005886">
    <property type="term" value="C:plasma membrane"/>
    <property type="evidence" value="ECO:0007669"/>
    <property type="project" value="UniProtKB-SubCell"/>
</dbReference>
<accession>A0A1G2R5J2</accession>